<evidence type="ECO:0000256" key="1">
    <source>
        <dbReference type="ARBA" id="ARBA00001974"/>
    </source>
</evidence>
<dbReference type="UniPathway" id="UPA00232"/>
<dbReference type="NCBIfam" id="TIGR01988">
    <property type="entry name" value="Ubi-OHases"/>
    <property type="match status" value="1"/>
</dbReference>
<evidence type="ECO:0000256" key="7">
    <source>
        <dbReference type="ARBA" id="ARBA00023033"/>
    </source>
</evidence>
<dbReference type="SUPFAM" id="SSF51905">
    <property type="entry name" value="FAD/NAD(P)-binding domain"/>
    <property type="match status" value="1"/>
</dbReference>
<dbReference type="InterPro" id="IPR018168">
    <property type="entry name" value="Ubi_Hdrlase_CS"/>
</dbReference>
<evidence type="ECO:0000256" key="6">
    <source>
        <dbReference type="ARBA" id="ARBA00023002"/>
    </source>
</evidence>
<comment type="similarity">
    <text evidence="3">Belongs to the UbiH/COQ6 family.</text>
</comment>
<dbReference type="AlphaFoldDB" id="A0A2A5WEB3"/>
<comment type="subunit">
    <text evidence="8">Component of the Ubi complex metabolon, which regroups five ubiquinone biosynthesis proteins (UbiE, UbiF, UbiG, UbiH and UbiI) and two accessory factors (UbiK and the lipid-binding protein UbiJ).</text>
</comment>
<reference evidence="10 11" key="1">
    <citation type="submission" date="2017-08" db="EMBL/GenBank/DDBJ databases">
        <title>Fine stratification of microbial communities through a metagenomic profile of the photic zone.</title>
        <authorList>
            <person name="Haro-Moreno J.M."/>
            <person name="Lopez-Perez M."/>
            <person name="De La Torre J."/>
            <person name="Picazo A."/>
            <person name="Camacho A."/>
            <person name="Rodriguez-Valera F."/>
        </authorList>
    </citation>
    <scope>NUCLEOTIDE SEQUENCE [LARGE SCALE GENOMIC DNA]</scope>
    <source>
        <strain evidence="10">MED-G28</strain>
    </source>
</reference>
<dbReference type="GO" id="GO:0006744">
    <property type="term" value="P:ubiquinone biosynthetic process"/>
    <property type="evidence" value="ECO:0007669"/>
    <property type="project" value="UniProtKB-UniPathway"/>
</dbReference>
<name>A0A2A5WEB3_9GAMM</name>
<dbReference type="Pfam" id="PF01494">
    <property type="entry name" value="FAD_binding_3"/>
    <property type="match status" value="1"/>
</dbReference>
<protein>
    <submittedName>
        <fullName evidence="10">2-octaprenyl-3-methyl-6-methoxy-1,4-benzoquinol hydroxylase</fullName>
    </submittedName>
</protein>
<dbReference type="EMBL" id="NTJZ01000002">
    <property type="protein sequence ID" value="PDH34875.1"/>
    <property type="molecule type" value="Genomic_DNA"/>
</dbReference>
<evidence type="ECO:0000256" key="8">
    <source>
        <dbReference type="ARBA" id="ARBA00065734"/>
    </source>
</evidence>
<evidence type="ECO:0000259" key="9">
    <source>
        <dbReference type="Pfam" id="PF01494"/>
    </source>
</evidence>
<dbReference type="PRINTS" id="PR00420">
    <property type="entry name" value="RNGMNOXGNASE"/>
</dbReference>
<evidence type="ECO:0000256" key="5">
    <source>
        <dbReference type="ARBA" id="ARBA00022827"/>
    </source>
</evidence>
<dbReference type="GO" id="GO:0110142">
    <property type="term" value="C:ubiquinone biosynthesis complex"/>
    <property type="evidence" value="ECO:0007669"/>
    <property type="project" value="UniProtKB-ARBA"/>
</dbReference>
<evidence type="ECO:0000256" key="4">
    <source>
        <dbReference type="ARBA" id="ARBA00022630"/>
    </source>
</evidence>
<comment type="caution">
    <text evidence="10">The sequence shown here is derived from an EMBL/GenBank/DDBJ whole genome shotgun (WGS) entry which is preliminary data.</text>
</comment>
<dbReference type="Proteomes" id="UP000219329">
    <property type="component" value="Unassembled WGS sequence"/>
</dbReference>
<keyword evidence="6" id="KW-0560">Oxidoreductase</keyword>
<dbReference type="GO" id="GO:0071949">
    <property type="term" value="F:FAD binding"/>
    <property type="evidence" value="ECO:0007669"/>
    <property type="project" value="InterPro"/>
</dbReference>
<dbReference type="InterPro" id="IPR010971">
    <property type="entry name" value="UbiH/COQ6"/>
</dbReference>
<dbReference type="InterPro" id="IPR002938">
    <property type="entry name" value="FAD-bd"/>
</dbReference>
<dbReference type="GO" id="GO:0019168">
    <property type="term" value="F:2-polyprenylphenol 6-hydroxylase activity"/>
    <property type="evidence" value="ECO:0007669"/>
    <property type="project" value="TreeGrafter"/>
</dbReference>
<dbReference type="PROSITE" id="PS01304">
    <property type="entry name" value="UBIH"/>
    <property type="match status" value="1"/>
</dbReference>
<organism evidence="10 11">
    <name type="scientific">OM182 bacterium MED-G28</name>
    <dbReference type="NCBI Taxonomy" id="1986256"/>
    <lineage>
        <taxon>Bacteria</taxon>
        <taxon>Pseudomonadati</taxon>
        <taxon>Pseudomonadota</taxon>
        <taxon>Gammaproteobacteria</taxon>
        <taxon>OMG group</taxon>
        <taxon>OM182 clade</taxon>
    </lineage>
</organism>
<evidence type="ECO:0000313" key="10">
    <source>
        <dbReference type="EMBL" id="PDH34875.1"/>
    </source>
</evidence>
<dbReference type="FunFam" id="3.50.50.60:FF:000021">
    <property type="entry name" value="Ubiquinone biosynthesis monooxygenase COQ6"/>
    <property type="match status" value="1"/>
</dbReference>
<evidence type="ECO:0000256" key="3">
    <source>
        <dbReference type="ARBA" id="ARBA00005349"/>
    </source>
</evidence>
<accession>A0A2A5WEB3</accession>
<comment type="pathway">
    <text evidence="2">Cofactor biosynthesis; ubiquinone biosynthesis.</text>
</comment>
<sequence>MTSHQNLEFDIVIVGGGMVGATMASLLRSMSLRIALIDRAKFDEDQFSLQLETSKFDPRVSALTSATKRIFEELDLWKDIQAVRSCDYQNMHVWDADGTGSISFSSNALDQSELGTIVENSVLTAALYKKIVHQENLTVLAPFSIDKLEINDSGSTLTTECGTTIVTRLIIAADGANSKVRELSEFDTREWNYDHHAIVTTVKTEKKHKLTALQRFIETGPLAFLPLSINANDSEQNYCSIVWSSIPDRAEELISLNDEAFCLELGRSIEYRLGTIEWCDKRFAFPLRQRHAIDYVKPNVVLIGDAAHSIHPLAGQGVNLGFMDAAVLANELLHGSEIGRELNDLMVLKRYQRKRIGQNLGMMWMMEGFKHLFAEQALPVRWLRNIGMNGVDNLSVVKNHLVRRAMGLDW</sequence>
<keyword evidence="7" id="KW-0503">Monooxygenase</keyword>
<dbReference type="PANTHER" id="PTHR43876">
    <property type="entry name" value="UBIQUINONE BIOSYNTHESIS MONOOXYGENASE COQ6, MITOCHONDRIAL"/>
    <property type="match status" value="1"/>
</dbReference>
<dbReference type="InterPro" id="IPR036188">
    <property type="entry name" value="FAD/NAD-bd_sf"/>
</dbReference>
<comment type="cofactor">
    <cofactor evidence="1">
        <name>FAD</name>
        <dbReference type="ChEBI" id="CHEBI:57692"/>
    </cofactor>
</comment>
<evidence type="ECO:0000313" key="11">
    <source>
        <dbReference type="Proteomes" id="UP000219329"/>
    </source>
</evidence>
<dbReference type="Gene3D" id="3.50.50.60">
    <property type="entry name" value="FAD/NAD(P)-binding domain"/>
    <property type="match status" value="2"/>
</dbReference>
<dbReference type="PANTHER" id="PTHR43876:SF7">
    <property type="entry name" value="UBIQUINONE BIOSYNTHESIS MONOOXYGENASE COQ6, MITOCHONDRIAL"/>
    <property type="match status" value="1"/>
</dbReference>
<keyword evidence="5" id="KW-0274">FAD</keyword>
<gene>
    <name evidence="10" type="ORF">CNF02_02300</name>
</gene>
<evidence type="ECO:0000256" key="2">
    <source>
        <dbReference type="ARBA" id="ARBA00004749"/>
    </source>
</evidence>
<proteinExistence type="inferred from homology"/>
<keyword evidence="4" id="KW-0285">Flavoprotein</keyword>
<dbReference type="InterPro" id="IPR051205">
    <property type="entry name" value="UbiH/COQ6_monooxygenase"/>
</dbReference>
<feature type="domain" description="FAD-binding" evidence="9">
    <location>
        <begin position="9"/>
        <end position="334"/>
    </location>
</feature>